<evidence type="ECO:0000256" key="1">
    <source>
        <dbReference type="SAM" id="MobiDB-lite"/>
    </source>
</evidence>
<name>A0A3N4IXI2_9PEZI</name>
<evidence type="ECO:0000313" key="4">
    <source>
        <dbReference type="Proteomes" id="UP000276215"/>
    </source>
</evidence>
<sequence>MHPEIVIKEDSPTTAFPTTTPPEVSRSNGAHNVKTLLGFNLPAFPTDTKCTISFSDASTTSGSGRMQLFTTIGYPADGNTWDNKPSTDVYKGTFQTSASGAGPATVVEDSGLTFNCSTDPTSYGYEVQPVWDDDKVTWDSTTSGFIITAI</sequence>
<feature type="region of interest" description="Disordered" evidence="1">
    <location>
        <begin position="1"/>
        <end position="29"/>
    </location>
</feature>
<proteinExistence type="predicted"/>
<protein>
    <recommendedName>
        <fullName evidence="2">Ubiquitin 3 binding protein But2 C-terminal domain-containing protein</fullName>
    </recommendedName>
</protein>
<gene>
    <name evidence="3" type="ORF">L873DRAFT_1820814</name>
</gene>
<feature type="domain" description="Ubiquitin 3 binding protein But2 C-terminal" evidence="2">
    <location>
        <begin position="5"/>
        <end position="138"/>
    </location>
</feature>
<dbReference type="InterPro" id="IPR018620">
    <property type="entry name" value="Ubiquitin3-bd_protein_But2_C"/>
</dbReference>
<dbReference type="EMBL" id="ML120519">
    <property type="protein sequence ID" value="RPA90606.1"/>
    <property type="molecule type" value="Genomic_DNA"/>
</dbReference>
<organism evidence="3 4">
    <name type="scientific">Choiromyces venosus 120613-1</name>
    <dbReference type="NCBI Taxonomy" id="1336337"/>
    <lineage>
        <taxon>Eukaryota</taxon>
        <taxon>Fungi</taxon>
        <taxon>Dikarya</taxon>
        <taxon>Ascomycota</taxon>
        <taxon>Pezizomycotina</taxon>
        <taxon>Pezizomycetes</taxon>
        <taxon>Pezizales</taxon>
        <taxon>Tuberaceae</taxon>
        <taxon>Choiromyces</taxon>
    </lineage>
</organism>
<dbReference type="Proteomes" id="UP000276215">
    <property type="component" value="Unassembled WGS sequence"/>
</dbReference>
<feature type="compositionally biased region" description="Low complexity" evidence="1">
    <location>
        <begin position="12"/>
        <end position="22"/>
    </location>
</feature>
<dbReference type="OrthoDB" id="5379735at2759"/>
<accession>A0A3N4IXI2</accession>
<dbReference type="Pfam" id="PF09792">
    <property type="entry name" value="But2"/>
    <property type="match status" value="1"/>
</dbReference>
<evidence type="ECO:0000313" key="3">
    <source>
        <dbReference type="EMBL" id="RPA90606.1"/>
    </source>
</evidence>
<dbReference type="AlphaFoldDB" id="A0A3N4IXI2"/>
<reference evidence="3 4" key="1">
    <citation type="journal article" date="2018" name="Nat. Ecol. Evol.">
        <title>Pezizomycetes genomes reveal the molecular basis of ectomycorrhizal truffle lifestyle.</title>
        <authorList>
            <person name="Murat C."/>
            <person name="Payen T."/>
            <person name="Noel B."/>
            <person name="Kuo A."/>
            <person name="Morin E."/>
            <person name="Chen J."/>
            <person name="Kohler A."/>
            <person name="Krizsan K."/>
            <person name="Balestrini R."/>
            <person name="Da Silva C."/>
            <person name="Montanini B."/>
            <person name="Hainaut M."/>
            <person name="Levati E."/>
            <person name="Barry K.W."/>
            <person name="Belfiori B."/>
            <person name="Cichocki N."/>
            <person name="Clum A."/>
            <person name="Dockter R.B."/>
            <person name="Fauchery L."/>
            <person name="Guy J."/>
            <person name="Iotti M."/>
            <person name="Le Tacon F."/>
            <person name="Lindquist E.A."/>
            <person name="Lipzen A."/>
            <person name="Malagnac F."/>
            <person name="Mello A."/>
            <person name="Molinier V."/>
            <person name="Miyauchi S."/>
            <person name="Poulain J."/>
            <person name="Riccioni C."/>
            <person name="Rubini A."/>
            <person name="Sitrit Y."/>
            <person name="Splivallo R."/>
            <person name="Traeger S."/>
            <person name="Wang M."/>
            <person name="Zifcakova L."/>
            <person name="Wipf D."/>
            <person name="Zambonelli A."/>
            <person name="Paolocci F."/>
            <person name="Nowrousian M."/>
            <person name="Ottonello S."/>
            <person name="Baldrian P."/>
            <person name="Spatafora J.W."/>
            <person name="Henrissat B."/>
            <person name="Nagy L.G."/>
            <person name="Aury J.M."/>
            <person name="Wincker P."/>
            <person name="Grigoriev I.V."/>
            <person name="Bonfante P."/>
            <person name="Martin F.M."/>
        </authorList>
    </citation>
    <scope>NUCLEOTIDE SEQUENCE [LARGE SCALE GENOMIC DNA]</scope>
    <source>
        <strain evidence="3 4">120613-1</strain>
    </source>
</reference>
<feature type="compositionally biased region" description="Basic and acidic residues" evidence="1">
    <location>
        <begin position="1"/>
        <end position="11"/>
    </location>
</feature>
<keyword evidence="4" id="KW-1185">Reference proteome</keyword>
<evidence type="ECO:0000259" key="2">
    <source>
        <dbReference type="Pfam" id="PF09792"/>
    </source>
</evidence>